<evidence type="ECO:0000313" key="2">
    <source>
        <dbReference type="EMBL" id="ACU53570.1"/>
    </source>
</evidence>
<keyword evidence="1" id="KW-0472">Membrane</keyword>
<dbReference type="AlphaFoldDB" id="C7LXW2"/>
<dbReference type="KEGG" id="afo:Afer_0616"/>
<keyword evidence="1" id="KW-0812">Transmembrane</keyword>
<feature type="transmembrane region" description="Helical" evidence="1">
    <location>
        <begin position="144"/>
        <end position="163"/>
    </location>
</feature>
<sequence length="219" mass="23990">MLSRMIDTMLADRSPAEEYGASRRVRAVARIMSLLGVVLFVGLAIEGVTILFIGQLISIHILIGMVLIPVMGYKIIVATYRFAMYYLGVSDFKRAGPPEPLLRAIGPFVVLSTIVLMGSGVVLALLPPQSVEVATWRALHQESFIVWFALMTIHVLAYARRAFGTAKDDVTERRYRSLVGRRGRLVSVVIALALGVVLAVVMIPAIGPWSHYLASLGVR</sequence>
<feature type="transmembrane region" description="Helical" evidence="1">
    <location>
        <begin position="184"/>
        <end position="206"/>
    </location>
</feature>
<gene>
    <name evidence="2" type="ordered locus">Afer_0616</name>
</gene>
<evidence type="ECO:0000256" key="1">
    <source>
        <dbReference type="SAM" id="Phobius"/>
    </source>
</evidence>
<dbReference type="Proteomes" id="UP000000771">
    <property type="component" value="Chromosome"/>
</dbReference>
<dbReference type="EMBL" id="CP001631">
    <property type="protein sequence ID" value="ACU53570.1"/>
    <property type="molecule type" value="Genomic_DNA"/>
</dbReference>
<feature type="transmembrane region" description="Helical" evidence="1">
    <location>
        <begin position="59"/>
        <end position="80"/>
    </location>
</feature>
<keyword evidence="1" id="KW-1133">Transmembrane helix</keyword>
<keyword evidence="3" id="KW-1185">Reference proteome</keyword>
<dbReference type="eggNOG" id="ENOG5032Y96">
    <property type="taxonomic scope" value="Bacteria"/>
</dbReference>
<evidence type="ECO:0008006" key="4">
    <source>
        <dbReference type="Google" id="ProtNLM"/>
    </source>
</evidence>
<feature type="transmembrane region" description="Helical" evidence="1">
    <location>
        <begin position="101"/>
        <end position="124"/>
    </location>
</feature>
<accession>C7LXW2</accession>
<proteinExistence type="predicted"/>
<name>C7LXW2_ACIFD</name>
<dbReference type="HOGENOM" id="CLU_1228826_0_0_11"/>
<dbReference type="STRING" id="525909.Afer_0616"/>
<reference evidence="2 3" key="1">
    <citation type="journal article" date="2009" name="Stand. Genomic Sci.">
        <title>Complete genome sequence of Acidimicrobium ferrooxidans type strain (ICP).</title>
        <authorList>
            <person name="Clum A."/>
            <person name="Nolan M."/>
            <person name="Lang E."/>
            <person name="Glavina Del Rio T."/>
            <person name="Tice H."/>
            <person name="Copeland A."/>
            <person name="Cheng J.F."/>
            <person name="Lucas S."/>
            <person name="Chen F."/>
            <person name="Bruce D."/>
            <person name="Goodwin L."/>
            <person name="Pitluck S."/>
            <person name="Ivanova N."/>
            <person name="Mavrommatis K."/>
            <person name="Mikhailova N."/>
            <person name="Pati A."/>
            <person name="Chen A."/>
            <person name="Palaniappan K."/>
            <person name="Goker M."/>
            <person name="Spring S."/>
            <person name="Land M."/>
            <person name="Hauser L."/>
            <person name="Chang Y.J."/>
            <person name="Jeffries C.C."/>
            <person name="Chain P."/>
            <person name="Bristow J."/>
            <person name="Eisen J.A."/>
            <person name="Markowitz V."/>
            <person name="Hugenholtz P."/>
            <person name="Kyrpides N.C."/>
            <person name="Klenk H.P."/>
            <person name="Lapidus A."/>
        </authorList>
    </citation>
    <scope>NUCLEOTIDE SEQUENCE [LARGE SCALE GENOMIC DNA]</scope>
    <source>
        <strain evidence="3">DSM 10331 / JCM 15462 / NBRC 103882 / ICP</strain>
    </source>
</reference>
<organism evidence="2 3">
    <name type="scientific">Acidimicrobium ferrooxidans (strain DSM 10331 / JCM 15462 / NBRC 103882 / ICP)</name>
    <dbReference type="NCBI Taxonomy" id="525909"/>
    <lineage>
        <taxon>Bacteria</taxon>
        <taxon>Bacillati</taxon>
        <taxon>Actinomycetota</taxon>
        <taxon>Acidimicrobiia</taxon>
        <taxon>Acidimicrobiales</taxon>
        <taxon>Acidimicrobiaceae</taxon>
        <taxon>Acidimicrobium</taxon>
    </lineage>
</organism>
<protein>
    <recommendedName>
        <fullName evidence="4">Cytochrome b561 bacterial/Ni-hydrogenase domain-containing protein</fullName>
    </recommendedName>
</protein>
<feature type="transmembrane region" description="Helical" evidence="1">
    <location>
        <begin position="31"/>
        <end position="53"/>
    </location>
</feature>
<evidence type="ECO:0000313" key="3">
    <source>
        <dbReference type="Proteomes" id="UP000000771"/>
    </source>
</evidence>